<comment type="function">
    <text evidence="2">Catalyzes the condensation of isopentenyl diphosphate (IPP) with allylic pyrophosphates generating different type of terpenoids.</text>
</comment>
<keyword evidence="2" id="KW-0460">Magnesium</keyword>
<evidence type="ECO:0000313" key="3">
    <source>
        <dbReference type="EMBL" id="RIE06994.1"/>
    </source>
</evidence>
<feature type="binding site" evidence="2">
    <location>
        <position position="189"/>
    </location>
    <ligand>
        <name>Mg(2+)</name>
        <dbReference type="ChEBI" id="CHEBI:18420"/>
    </ligand>
</feature>
<dbReference type="AlphaFoldDB" id="A0A398D7B0"/>
<accession>A0A398D7B0</accession>
<feature type="binding site" evidence="2">
    <location>
        <position position="53"/>
    </location>
    <ligand>
        <name>substrate</name>
    </ligand>
</feature>
<dbReference type="NCBIfam" id="TIGR00055">
    <property type="entry name" value="uppS"/>
    <property type="match status" value="1"/>
</dbReference>
<keyword evidence="2" id="KW-0479">Metal-binding</keyword>
<dbReference type="PANTHER" id="PTHR10291">
    <property type="entry name" value="DEHYDRODOLICHYL DIPHOSPHATE SYNTHASE FAMILY MEMBER"/>
    <property type="match status" value="1"/>
</dbReference>
<comment type="cofactor">
    <cofactor evidence="2">
        <name>Mg(2+)</name>
        <dbReference type="ChEBI" id="CHEBI:18420"/>
    </cofactor>
    <text evidence="2">Binds 2 magnesium ions per subunit.</text>
</comment>
<dbReference type="GO" id="GO:0045547">
    <property type="term" value="F:ditrans,polycis-polyprenyl diphosphate synthase [(2E,6E)-farnesyl diphosphate specific] activity"/>
    <property type="evidence" value="ECO:0007669"/>
    <property type="project" value="TreeGrafter"/>
</dbReference>
<dbReference type="Pfam" id="PF01255">
    <property type="entry name" value="Prenyltransf"/>
    <property type="match status" value="1"/>
</dbReference>
<gene>
    <name evidence="3" type="primary">uppS</name>
    <name evidence="3" type="ORF">SMC7_00430</name>
</gene>
<keyword evidence="1 2" id="KW-0808">Transferase</keyword>
<dbReference type="EMBL" id="QXIS01000001">
    <property type="protein sequence ID" value="RIE06994.1"/>
    <property type="molecule type" value="Genomic_DNA"/>
</dbReference>
<dbReference type="CDD" id="cd00475">
    <property type="entry name" value="Cis_IPPS"/>
    <property type="match status" value="1"/>
</dbReference>
<comment type="similarity">
    <text evidence="2">Belongs to the UPP synthase family.</text>
</comment>
<evidence type="ECO:0000313" key="4">
    <source>
        <dbReference type="Proteomes" id="UP000266328"/>
    </source>
</evidence>
<feature type="binding site" evidence="2">
    <location>
        <position position="19"/>
    </location>
    <ligand>
        <name>substrate</name>
    </ligand>
</feature>
<dbReference type="GO" id="GO:0000287">
    <property type="term" value="F:magnesium ion binding"/>
    <property type="evidence" value="ECO:0007669"/>
    <property type="project" value="UniProtKB-UniRule"/>
</dbReference>
<organism evidence="3 4">
    <name type="scientific">Candidatus Cryosericum terrychapinii</name>
    <dbReference type="NCBI Taxonomy" id="2290919"/>
    <lineage>
        <taxon>Bacteria</taxon>
        <taxon>Pseudomonadati</taxon>
        <taxon>Caldisericota/Cryosericota group</taxon>
        <taxon>Candidatus Cryosericota</taxon>
        <taxon>Candidatus Cryosericia</taxon>
        <taxon>Candidatus Cryosericales</taxon>
        <taxon>Candidatus Cryosericaceae</taxon>
        <taxon>Candidatus Cryosericum</taxon>
    </lineage>
</organism>
<comment type="caution">
    <text evidence="3">The sequence shown here is derived from an EMBL/GenBank/DDBJ whole genome shotgun (WGS) entry which is preliminary data.</text>
</comment>
<dbReference type="Proteomes" id="UP000266328">
    <property type="component" value="Unassembled WGS sequence"/>
</dbReference>
<feature type="binding site" evidence="2">
    <location>
        <position position="170"/>
    </location>
    <ligand>
        <name>substrate</name>
    </ligand>
</feature>
<feature type="active site" description="Proton acceptor" evidence="2">
    <location>
        <position position="50"/>
    </location>
</feature>
<reference evidence="3 4" key="1">
    <citation type="submission" date="2018-09" db="EMBL/GenBank/DDBJ databases">
        <title>Discovery and Ecogenomic Context for Candidatus Cryosericales, a Global Caldiserica Order Active in Thawing Permafrost.</title>
        <authorList>
            <person name="Martinez M.A."/>
            <person name="Woodcroft B.J."/>
            <person name="Ignacio Espinoza J.C."/>
            <person name="Zayed A."/>
            <person name="Singleton C.M."/>
            <person name="Boyd J."/>
            <person name="Li Y.-F."/>
            <person name="Purvine S."/>
            <person name="Maughan H."/>
            <person name="Hodgkins S.B."/>
            <person name="Anderson D."/>
            <person name="Sederholm M."/>
            <person name="Temperton B."/>
            <person name="Saleska S.R."/>
            <person name="Tyson G.W."/>
            <person name="Rich V.I."/>
        </authorList>
    </citation>
    <scope>NUCLEOTIDE SEQUENCE [LARGE SCALE GENOMIC DNA]</scope>
    <source>
        <strain evidence="3 4">SMC7</strain>
    </source>
</reference>
<dbReference type="Gene3D" id="3.40.1180.10">
    <property type="entry name" value="Decaprenyl diphosphate synthase-like"/>
    <property type="match status" value="1"/>
</dbReference>
<dbReference type="InterPro" id="IPR001441">
    <property type="entry name" value="UPP_synth-like"/>
</dbReference>
<feature type="binding site" evidence="2">
    <location>
        <position position="2"/>
    </location>
    <ligand>
        <name>Mg(2+)</name>
        <dbReference type="ChEBI" id="CHEBI:18420"/>
    </ligand>
</feature>
<evidence type="ECO:0000256" key="2">
    <source>
        <dbReference type="HAMAP-Rule" id="MF_01139"/>
    </source>
</evidence>
<sequence>MDGNGRWAVERGLPRIAGHRQGAQAVHDIVAAAPGLGVTALTVFAFSTENWKRPPDEVSYILHLFVSMVTKWLPELVSQHVRVRIIGDRAALPADVSASVETIEKRTVSCDGLHLNVALNYGGRAEILHAARAFAAECAAGTAAPEDLTEDRFDSYLWLWGEAPPDIIVRTGAESRVSNFLLWEMAYAELFFLDLLWPDFTPATLDMIVQKFKSRNRRFGSS</sequence>
<feature type="binding site" evidence="2">
    <location>
        <begin position="3"/>
        <end position="6"/>
    </location>
    <ligand>
        <name>substrate</name>
    </ligand>
</feature>
<feature type="binding site" evidence="2">
    <location>
        <begin position="47"/>
        <end position="49"/>
    </location>
    <ligand>
        <name>substrate</name>
    </ligand>
</feature>
<name>A0A398D7B0_9BACT</name>
<keyword evidence="4" id="KW-1185">Reference proteome</keyword>
<feature type="binding site" evidence="2">
    <location>
        <position position="51"/>
    </location>
    <ligand>
        <name>substrate</name>
    </ligand>
</feature>
<dbReference type="EC" id="2.5.1.-" evidence="2"/>
<comment type="subunit">
    <text evidence="2">Homodimer.</text>
</comment>
<dbReference type="PANTHER" id="PTHR10291:SF0">
    <property type="entry name" value="DEHYDRODOLICHYL DIPHOSPHATE SYNTHASE 2"/>
    <property type="match status" value="1"/>
</dbReference>
<feature type="binding site" evidence="2">
    <location>
        <position position="7"/>
    </location>
    <ligand>
        <name>substrate</name>
    </ligand>
</feature>
<feature type="binding site" evidence="2">
    <location>
        <position position="15"/>
    </location>
    <ligand>
        <name>substrate</name>
    </ligand>
</feature>
<feature type="active site" evidence="2">
    <location>
        <position position="2"/>
    </location>
</feature>
<dbReference type="OrthoDB" id="4191603at2"/>
<protein>
    <recommendedName>
        <fullName evidence="2">Isoprenyl transferase</fullName>
        <ecNumber evidence="2">2.5.1.-</ecNumber>
    </recommendedName>
</protein>
<feature type="binding site" evidence="2">
    <location>
        <begin position="176"/>
        <end position="178"/>
    </location>
    <ligand>
        <name>substrate</name>
    </ligand>
</feature>
<proteinExistence type="inferred from homology"/>
<dbReference type="SUPFAM" id="SSF64005">
    <property type="entry name" value="Undecaprenyl diphosphate synthase"/>
    <property type="match status" value="1"/>
</dbReference>
<evidence type="ECO:0000256" key="1">
    <source>
        <dbReference type="ARBA" id="ARBA00022679"/>
    </source>
</evidence>
<dbReference type="GO" id="GO:0016094">
    <property type="term" value="P:polyprenol biosynthetic process"/>
    <property type="evidence" value="ECO:0007669"/>
    <property type="project" value="TreeGrafter"/>
</dbReference>
<dbReference type="InterPro" id="IPR036424">
    <property type="entry name" value="UPP_synth-like_sf"/>
</dbReference>
<dbReference type="HAMAP" id="MF_01139">
    <property type="entry name" value="ISPT"/>
    <property type="match status" value="1"/>
</dbReference>